<proteinExistence type="predicted"/>
<dbReference type="Proteomes" id="UP000216339">
    <property type="component" value="Unassembled WGS sequence"/>
</dbReference>
<dbReference type="InterPro" id="IPR026444">
    <property type="entry name" value="Secre_tail"/>
</dbReference>
<keyword evidence="3" id="KW-1185">Reference proteome</keyword>
<organism evidence="2 3">
    <name type="scientific">Rubrivirga marina</name>
    <dbReference type="NCBI Taxonomy" id="1196024"/>
    <lineage>
        <taxon>Bacteria</taxon>
        <taxon>Pseudomonadati</taxon>
        <taxon>Rhodothermota</taxon>
        <taxon>Rhodothermia</taxon>
        <taxon>Rhodothermales</taxon>
        <taxon>Rubricoccaceae</taxon>
        <taxon>Rubrivirga</taxon>
    </lineage>
</organism>
<dbReference type="PANTHER" id="PTHR36220">
    <property type="entry name" value="UNNAMED PRODUCT"/>
    <property type="match status" value="1"/>
</dbReference>
<keyword evidence="1" id="KW-0732">Signal</keyword>
<evidence type="ECO:0000256" key="1">
    <source>
        <dbReference type="SAM" id="SignalP"/>
    </source>
</evidence>
<feature type="chain" id="PRO_5012018155" evidence="1">
    <location>
        <begin position="23"/>
        <end position="523"/>
    </location>
</feature>
<feature type="signal peptide" evidence="1">
    <location>
        <begin position="1"/>
        <end position="22"/>
    </location>
</feature>
<dbReference type="PANTHER" id="PTHR36220:SF1">
    <property type="entry name" value="GAMMA TUBULIN COMPLEX COMPONENT C-TERMINAL DOMAIN-CONTAINING PROTEIN"/>
    <property type="match status" value="1"/>
</dbReference>
<dbReference type="RefSeq" id="WP_095510305.1">
    <property type="nucleotide sequence ID" value="NZ_MQWD01000001.1"/>
</dbReference>
<dbReference type="AlphaFoldDB" id="A0A271J112"/>
<evidence type="ECO:0000313" key="2">
    <source>
        <dbReference type="EMBL" id="PAP76645.1"/>
    </source>
</evidence>
<gene>
    <name evidence="2" type="ORF">BSZ37_09415</name>
</gene>
<reference evidence="2 3" key="1">
    <citation type="submission" date="2016-11" db="EMBL/GenBank/DDBJ databases">
        <title>Study of marine rhodopsin-containing bacteria.</title>
        <authorList>
            <person name="Yoshizawa S."/>
            <person name="Kumagai Y."/>
            <person name="Kogure K."/>
        </authorList>
    </citation>
    <scope>NUCLEOTIDE SEQUENCE [LARGE SCALE GENOMIC DNA]</scope>
    <source>
        <strain evidence="2 3">SAORIC-28</strain>
    </source>
</reference>
<sequence length="523" mass="54321">MRLYHIAAVLAVVLITIPNSTAQPEVRLAPDDLPPNAKFGSALADIELRSCDDTGQCLRSVGVAIGAPGPAEGGGPGTAYLYYRNVSYGTEREDLQVKPVPNPAPTPGDRFGAALVSYSDGILVVGAPGRRAVTVMKFADVAGGSEAESIWPLSDPTPSTTGAFGDGLATGSGFIAVSERGGAGEVHFYDQYCQAVGEPAYATTLTPSDPLDSAFGHSVSLETVYEGTDQGALVLVSATSAGGAGVLYVYTVIRSRPGTSGCPLSAPRVTLTERIVGPPGFGRAAVTHNIGVSELQDFDRLLVGLPDAPGRTEVRTYDGGDWTVADTIETAASEPALSPTFLLTTSFERVYAVVTTPGAPSLRQYRFDLQPDPYEPVEYAAPAPADPSFGAVLAYSSALDFQTLTVGAPNEGSGAVYLYPFQNNPRVAVVAEGNPDDAAFWVGSALPNPSVGSVRFPVRSARSQTINVNVYDMTGRLVTSAASSVPAGQAQVELDLLVPAGAYLVRLSSELGTDGRVITVLGR</sequence>
<dbReference type="OrthoDB" id="9805017at2"/>
<protein>
    <submittedName>
        <fullName evidence="2">Uncharacterized protein</fullName>
    </submittedName>
</protein>
<comment type="caution">
    <text evidence="2">The sequence shown here is derived from an EMBL/GenBank/DDBJ whole genome shotgun (WGS) entry which is preliminary data.</text>
</comment>
<accession>A0A271J112</accession>
<name>A0A271J112_9BACT</name>
<dbReference type="EMBL" id="MQWD01000001">
    <property type="protein sequence ID" value="PAP76645.1"/>
    <property type="molecule type" value="Genomic_DNA"/>
</dbReference>
<evidence type="ECO:0000313" key="3">
    <source>
        <dbReference type="Proteomes" id="UP000216339"/>
    </source>
</evidence>
<dbReference type="NCBIfam" id="TIGR04183">
    <property type="entry name" value="Por_Secre_tail"/>
    <property type="match status" value="1"/>
</dbReference>